<evidence type="ECO:0000313" key="3">
    <source>
        <dbReference type="Proteomes" id="UP001596977"/>
    </source>
</evidence>
<evidence type="ECO:0000256" key="1">
    <source>
        <dbReference type="SAM" id="Phobius"/>
    </source>
</evidence>
<keyword evidence="1" id="KW-0472">Membrane</keyword>
<keyword evidence="1" id="KW-1133">Transmembrane helix</keyword>
<reference evidence="3" key="1">
    <citation type="journal article" date="2019" name="Int. J. Syst. Evol. Microbiol.">
        <title>The Global Catalogue of Microorganisms (GCM) 10K type strain sequencing project: providing services to taxonomists for standard genome sequencing and annotation.</title>
        <authorList>
            <consortium name="The Broad Institute Genomics Platform"/>
            <consortium name="The Broad Institute Genome Sequencing Center for Infectious Disease"/>
            <person name="Wu L."/>
            <person name="Ma J."/>
        </authorList>
    </citation>
    <scope>NUCLEOTIDE SEQUENCE [LARGE SCALE GENOMIC DNA]</scope>
    <source>
        <strain evidence="3">CCUG 62982</strain>
    </source>
</reference>
<gene>
    <name evidence="2" type="ORF">ACFQ1E_08150</name>
</gene>
<name>A0ABW3H4Z3_9SPHN</name>
<keyword evidence="3" id="KW-1185">Reference proteome</keyword>
<accession>A0ABW3H4Z3</accession>
<dbReference type="RefSeq" id="WP_264943676.1">
    <property type="nucleotide sequence ID" value="NZ_JAPDRA010000003.1"/>
</dbReference>
<keyword evidence="1" id="KW-0812">Transmembrane</keyword>
<protein>
    <submittedName>
        <fullName evidence="2">Uncharacterized protein</fullName>
    </submittedName>
</protein>
<organism evidence="2 3">
    <name type="scientific">Sphingomonas canadensis</name>
    <dbReference type="NCBI Taxonomy" id="1219257"/>
    <lineage>
        <taxon>Bacteria</taxon>
        <taxon>Pseudomonadati</taxon>
        <taxon>Pseudomonadota</taxon>
        <taxon>Alphaproteobacteria</taxon>
        <taxon>Sphingomonadales</taxon>
        <taxon>Sphingomonadaceae</taxon>
        <taxon>Sphingomonas</taxon>
    </lineage>
</organism>
<evidence type="ECO:0000313" key="2">
    <source>
        <dbReference type="EMBL" id="MFD0946304.1"/>
    </source>
</evidence>
<proteinExistence type="predicted"/>
<dbReference type="Proteomes" id="UP001596977">
    <property type="component" value="Unassembled WGS sequence"/>
</dbReference>
<sequence>MKLFSDAYRARRAAKGQAPIEAALWFQALMASNFAALVLMALVAWGLLA</sequence>
<comment type="caution">
    <text evidence="2">The sequence shown here is derived from an EMBL/GenBank/DDBJ whole genome shotgun (WGS) entry which is preliminary data.</text>
</comment>
<feature type="transmembrane region" description="Helical" evidence="1">
    <location>
        <begin position="21"/>
        <end position="48"/>
    </location>
</feature>
<dbReference type="EMBL" id="JBHTJG010000003">
    <property type="protein sequence ID" value="MFD0946304.1"/>
    <property type="molecule type" value="Genomic_DNA"/>
</dbReference>